<accession>A0ACB6QLK4</accession>
<dbReference type="EMBL" id="MU003518">
    <property type="protein sequence ID" value="KAF2467775.1"/>
    <property type="molecule type" value="Genomic_DNA"/>
</dbReference>
<reference evidence="1" key="1">
    <citation type="journal article" date="2020" name="Stud. Mycol.">
        <title>101 Dothideomycetes genomes: a test case for predicting lifestyles and emergence of pathogens.</title>
        <authorList>
            <person name="Haridas S."/>
            <person name="Albert R."/>
            <person name="Binder M."/>
            <person name="Bloem J."/>
            <person name="Labutti K."/>
            <person name="Salamov A."/>
            <person name="Andreopoulos B."/>
            <person name="Baker S."/>
            <person name="Barry K."/>
            <person name="Bills G."/>
            <person name="Bluhm B."/>
            <person name="Cannon C."/>
            <person name="Castanera R."/>
            <person name="Culley D."/>
            <person name="Daum C."/>
            <person name="Ezra D."/>
            <person name="Gonzalez J."/>
            <person name="Henrissat B."/>
            <person name="Kuo A."/>
            <person name="Liang C."/>
            <person name="Lipzen A."/>
            <person name="Lutzoni F."/>
            <person name="Magnuson J."/>
            <person name="Mondo S."/>
            <person name="Nolan M."/>
            <person name="Ohm R."/>
            <person name="Pangilinan J."/>
            <person name="Park H.-J."/>
            <person name="Ramirez L."/>
            <person name="Alfaro M."/>
            <person name="Sun H."/>
            <person name="Tritt A."/>
            <person name="Yoshinaga Y."/>
            <person name="Zwiers L.-H."/>
            <person name="Turgeon B."/>
            <person name="Goodwin S."/>
            <person name="Spatafora J."/>
            <person name="Crous P."/>
            <person name="Grigoriev I."/>
        </authorList>
    </citation>
    <scope>NUCLEOTIDE SEQUENCE</scope>
    <source>
        <strain evidence="1">ATCC 200398</strain>
    </source>
</reference>
<comment type="caution">
    <text evidence="1">The sequence shown here is derived from an EMBL/GenBank/DDBJ whole genome shotgun (WGS) entry which is preliminary data.</text>
</comment>
<organism evidence="1 2">
    <name type="scientific">Lindgomyces ingoldianus</name>
    <dbReference type="NCBI Taxonomy" id="673940"/>
    <lineage>
        <taxon>Eukaryota</taxon>
        <taxon>Fungi</taxon>
        <taxon>Dikarya</taxon>
        <taxon>Ascomycota</taxon>
        <taxon>Pezizomycotina</taxon>
        <taxon>Dothideomycetes</taxon>
        <taxon>Pleosporomycetidae</taxon>
        <taxon>Pleosporales</taxon>
        <taxon>Lindgomycetaceae</taxon>
        <taxon>Lindgomyces</taxon>
    </lineage>
</organism>
<protein>
    <submittedName>
        <fullName evidence="1">Uncharacterized protein</fullName>
    </submittedName>
</protein>
<dbReference type="Proteomes" id="UP000799755">
    <property type="component" value="Unassembled WGS sequence"/>
</dbReference>
<evidence type="ECO:0000313" key="1">
    <source>
        <dbReference type="EMBL" id="KAF2467775.1"/>
    </source>
</evidence>
<evidence type="ECO:0000313" key="2">
    <source>
        <dbReference type="Proteomes" id="UP000799755"/>
    </source>
</evidence>
<sequence length="231" mass="26910">MILIPYIEESTYSAYNFDAVLTERRDKMWWQGSRPLLRHIQALETYALNDIAINIILFEDDFRKLGNRYEHFPDPNATQTWSCELSYLEAFRLQFERVQFILMDSKLRNCETSDIFASVLRAYTIAVPLVHQELVRVAKMFVEDESWILKDWVEDGSWPGWHLKVNVIRMAKEKNYGASRLQALGSHFRWQGVNAAPGSGRWVVKVDFQKAGKKHSGPSQNFPWESSTSQS</sequence>
<proteinExistence type="predicted"/>
<name>A0ACB6QLK4_9PLEO</name>
<gene>
    <name evidence="1" type="ORF">BDR25DRAFT_305266</name>
</gene>
<keyword evidence="2" id="KW-1185">Reference proteome</keyword>